<keyword evidence="2" id="KW-1185">Reference proteome</keyword>
<dbReference type="AlphaFoldDB" id="A0A068VGS1"/>
<accession>A0A068VGS1</accession>
<protein>
    <submittedName>
        <fullName evidence="1">DH200=94 genomic scaffold, scaffold_840</fullName>
    </submittedName>
</protein>
<sequence length="44" mass="4819">MGSNILVVGLLKVTWYTKGSPITLPSPAKLGDLISVFISRYRLL</sequence>
<name>A0A068VGS1_COFCA</name>
<gene>
    <name evidence="1" type="ORF">GSCOC_T00013424001</name>
</gene>
<dbReference type="Gramene" id="CDP20030">
    <property type="protein sequence ID" value="CDP20030"/>
    <property type="gene ID" value="GSCOC_T00013424001"/>
</dbReference>
<dbReference type="Proteomes" id="UP000295252">
    <property type="component" value="Unassembled WGS sequence"/>
</dbReference>
<evidence type="ECO:0000313" key="2">
    <source>
        <dbReference type="Proteomes" id="UP000295252"/>
    </source>
</evidence>
<organism evidence="1 2">
    <name type="scientific">Coffea canephora</name>
    <name type="common">Robusta coffee</name>
    <dbReference type="NCBI Taxonomy" id="49390"/>
    <lineage>
        <taxon>Eukaryota</taxon>
        <taxon>Viridiplantae</taxon>
        <taxon>Streptophyta</taxon>
        <taxon>Embryophyta</taxon>
        <taxon>Tracheophyta</taxon>
        <taxon>Spermatophyta</taxon>
        <taxon>Magnoliopsida</taxon>
        <taxon>eudicotyledons</taxon>
        <taxon>Gunneridae</taxon>
        <taxon>Pentapetalae</taxon>
        <taxon>asterids</taxon>
        <taxon>lamiids</taxon>
        <taxon>Gentianales</taxon>
        <taxon>Rubiaceae</taxon>
        <taxon>Ixoroideae</taxon>
        <taxon>Gardenieae complex</taxon>
        <taxon>Bertiereae - Coffeeae clade</taxon>
        <taxon>Coffeeae</taxon>
        <taxon>Coffea</taxon>
    </lineage>
</organism>
<dbReference type="InParanoid" id="A0A068VGS1"/>
<proteinExistence type="predicted"/>
<dbReference type="EMBL" id="HG739924">
    <property type="protein sequence ID" value="CDP20030.1"/>
    <property type="molecule type" value="Genomic_DNA"/>
</dbReference>
<reference evidence="2" key="1">
    <citation type="journal article" date="2014" name="Science">
        <title>The coffee genome provides insight into the convergent evolution of caffeine biosynthesis.</title>
        <authorList>
            <person name="Denoeud F."/>
            <person name="Carretero-Paulet L."/>
            <person name="Dereeper A."/>
            <person name="Droc G."/>
            <person name="Guyot R."/>
            <person name="Pietrella M."/>
            <person name="Zheng C."/>
            <person name="Alberti A."/>
            <person name="Anthony F."/>
            <person name="Aprea G."/>
            <person name="Aury J.M."/>
            <person name="Bento P."/>
            <person name="Bernard M."/>
            <person name="Bocs S."/>
            <person name="Campa C."/>
            <person name="Cenci A."/>
            <person name="Combes M.C."/>
            <person name="Crouzillat D."/>
            <person name="Da Silva C."/>
            <person name="Daddiego L."/>
            <person name="De Bellis F."/>
            <person name="Dussert S."/>
            <person name="Garsmeur O."/>
            <person name="Gayraud T."/>
            <person name="Guignon V."/>
            <person name="Jahn K."/>
            <person name="Jamilloux V."/>
            <person name="Joet T."/>
            <person name="Labadie K."/>
            <person name="Lan T."/>
            <person name="Leclercq J."/>
            <person name="Lepelley M."/>
            <person name="Leroy T."/>
            <person name="Li L.T."/>
            <person name="Librado P."/>
            <person name="Lopez L."/>
            <person name="Munoz A."/>
            <person name="Noel B."/>
            <person name="Pallavicini A."/>
            <person name="Perrotta G."/>
            <person name="Poncet V."/>
            <person name="Pot D."/>
            <person name="Priyono X."/>
            <person name="Rigoreau M."/>
            <person name="Rouard M."/>
            <person name="Rozas J."/>
            <person name="Tranchant-Dubreuil C."/>
            <person name="VanBuren R."/>
            <person name="Zhang Q."/>
            <person name="Andrade A.C."/>
            <person name="Argout X."/>
            <person name="Bertrand B."/>
            <person name="de Kochko A."/>
            <person name="Graziosi G."/>
            <person name="Henry R.J."/>
            <person name="Jayarama X."/>
            <person name="Ming R."/>
            <person name="Nagai C."/>
            <person name="Rounsley S."/>
            <person name="Sankoff D."/>
            <person name="Giuliano G."/>
            <person name="Albert V.A."/>
            <person name="Wincker P."/>
            <person name="Lashermes P."/>
        </authorList>
    </citation>
    <scope>NUCLEOTIDE SEQUENCE [LARGE SCALE GENOMIC DNA]</scope>
    <source>
        <strain evidence="2">cv. DH200-94</strain>
    </source>
</reference>
<evidence type="ECO:0000313" key="1">
    <source>
        <dbReference type="EMBL" id="CDP20030.1"/>
    </source>
</evidence>